<evidence type="ECO:0008006" key="4">
    <source>
        <dbReference type="Google" id="ProtNLM"/>
    </source>
</evidence>
<reference evidence="2 3" key="1">
    <citation type="submission" date="2012-12" db="EMBL/GenBank/DDBJ databases">
        <title>Genome Assembly of Photobacterium sp. AK15.</title>
        <authorList>
            <person name="Khatri I."/>
            <person name="Vaidya B."/>
            <person name="Srinivas T.N.R."/>
            <person name="Subramanian S."/>
            <person name="Pinnaka A."/>
        </authorList>
    </citation>
    <scope>NUCLEOTIDE SEQUENCE [LARGE SCALE GENOMIC DNA]</scope>
    <source>
        <strain evidence="2 3">AK15</strain>
    </source>
</reference>
<sequence>MSESNKAIILYGSLDTEFRTIEAMVKIYCKNHHKTPTLCEQCKDFLEYAFTRLDRCPYGEAKPTCRLCPIHCYKTDYREMSRKIMRYSGPKMLFKHPILAVRHLIAEKRPVPEKPESGASNRHKRKLLEKQNTGN</sequence>
<dbReference type="NCBIfam" id="NF007715">
    <property type="entry name" value="PRK10410.1-3"/>
    <property type="match status" value="1"/>
</dbReference>
<proteinExistence type="predicted"/>
<evidence type="ECO:0000256" key="1">
    <source>
        <dbReference type="SAM" id="MobiDB-lite"/>
    </source>
</evidence>
<dbReference type="NCBIfam" id="NF007714">
    <property type="entry name" value="PRK10410.1-2"/>
    <property type="match status" value="1"/>
</dbReference>
<dbReference type="Proteomes" id="UP000011134">
    <property type="component" value="Unassembled WGS sequence"/>
</dbReference>
<dbReference type="InterPro" id="IPR020483">
    <property type="entry name" value="Uncharacterised_YgbA"/>
</dbReference>
<dbReference type="AlphaFoldDB" id="L8JGJ5"/>
<dbReference type="RefSeq" id="WP_007461533.1">
    <property type="nucleotide sequence ID" value="NZ_AMZO01000001.1"/>
</dbReference>
<dbReference type="Pfam" id="PF11756">
    <property type="entry name" value="YgbA_NO"/>
    <property type="match status" value="1"/>
</dbReference>
<dbReference type="PATRIC" id="fig|1056511.3.peg.252"/>
<evidence type="ECO:0000313" key="2">
    <source>
        <dbReference type="EMBL" id="ELR67940.1"/>
    </source>
</evidence>
<accession>L8JGJ5</accession>
<gene>
    <name evidence="2" type="ORF">C942_00248</name>
</gene>
<dbReference type="EMBL" id="AMZO01000001">
    <property type="protein sequence ID" value="ELR67940.1"/>
    <property type="molecule type" value="Genomic_DNA"/>
</dbReference>
<name>L8JGJ5_9GAMM</name>
<feature type="region of interest" description="Disordered" evidence="1">
    <location>
        <begin position="109"/>
        <end position="135"/>
    </location>
</feature>
<comment type="caution">
    <text evidence="2">The sequence shown here is derived from an EMBL/GenBank/DDBJ whole genome shotgun (WGS) entry which is preliminary data.</text>
</comment>
<protein>
    <recommendedName>
        <fullName evidence="4">Nitrous oxide-stimulated promoter</fullName>
    </recommendedName>
</protein>
<keyword evidence="3" id="KW-1185">Reference proteome</keyword>
<organism evidence="2 3">
    <name type="scientific">Photobacterium marinum</name>
    <dbReference type="NCBI Taxonomy" id="1056511"/>
    <lineage>
        <taxon>Bacteria</taxon>
        <taxon>Pseudomonadati</taxon>
        <taxon>Pseudomonadota</taxon>
        <taxon>Gammaproteobacteria</taxon>
        <taxon>Vibrionales</taxon>
        <taxon>Vibrionaceae</taxon>
        <taxon>Photobacterium</taxon>
    </lineage>
</organism>
<dbReference type="OrthoDB" id="5344095at2"/>
<evidence type="ECO:0000313" key="3">
    <source>
        <dbReference type="Proteomes" id="UP000011134"/>
    </source>
</evidence>